<feature type="domain" description="Peptidase C1A papain C-terminal" evidence="1">
    <location>
        <begin position="40"/>
        <end position="85"/>
    </location>
</feature>
<dbReference type="Proteomes" id="UP000298663">
    <property type="component" value="Unassembled WGS sequence"/>
</dbReference>
<reference evidence="2 3" key="2">
    <citation type="journal article" date="2019" name="G3 (Bethesda)">
        <title>Hybrid Assembly of the Genome of the Entomopathogenic Nematode Steinernema carpocapsae Identifies the X-Chromosome.</title>
        <authorList>
            <person name="Serra L."/>
            <person name="Macchietto M."/>
            <person name="Macias-Munoz A."/>
            <person name="McGill C.J."/>
            <person name="Rodriguez I.M."/>
            <person name="Rodriguez B."/>
            <person name="Murad R."/>
            <person name="Mortazavi A."/>
        </authorList>
    </citation>
    <scope>NUCLEOTIDE SEQUENCE [LARGE SCALE GENOMIC DNA]</scope>
    <source>
        <strain evidence="2 3">ALL</strain>
    </source>
</reference>
<dbReference type="AlphaFoldDB" id="A0A4U5M7D5"/>
<reference evidence="2 3" key="1">
    <citation type="journal article" date="2015" name="Genome Biol.">
        <title>Comparative genomics of Steinernema reveals deeply conserved gene regulatory networks.</title>
        <authorList>
            <person name="Dillman A.R."/>
            <person name="Macchietto M."/>
            <person name="Porter C.F."/>
            <person name="Rogers A."/>
            <person name="Williams B."/>
            <person name="Antoshechkin I."/>
            <person name="Lee M.M."/>
            <person name="Goodwin Z."/>
            <person name="Lu X."/>
            <person name="Lewis E.E."/>
            <person name="Goodrich-Blair H."/>
            <person name="Stock S.P."/>
            <person name="Adams B.J."/>
            <person name="Sternberg P.W."/>
            <person name="Mortazavi A."/>
        </authorList>
    </citation>
    <scope>NUCLEOTIDE SEQUENCE [LARGE SCALE GENOMIC DNA]</scope>
    <source>
        <strain evidence="2 3">ALL</strain>
    </source>
</reference>
<proteinExistence type="predicted"/>
<evidence type="ECO:0000313" key="3">
    <source>
        <dbReference type="Proteomes" id="UP000298663"/>
    </source>
</evidence>
<dbReference type="OrthoDB" id="65740at2759"/>
<organism evidence="2 3">
    <name type="scientific">Steinernema carpocapsae</name>
    <name type="common">Entomopathogenic nematode</name>
    <dbReference type="NCBI Taxonomy" id="34508"/>
    <lineage>
        <taxon>Eukaryota</taxon>
        <taxon>Metazoa</taxon>
        <taxon>Ecdysozoa</taxon>
        <taxon>Nematoda</taxon>
        <taxon>Chromadorea</taxon>
        <taxon>Rhabditida</taxon>
        <taxon>Tylenchina</taxon>
        <taxon>Panagrolaimomorpha</taxon>
        <taxon>Strongyloidoidea</taxon>
        <taxon>Steinernematidae</taxon>
        <taxon>Steinernema</taxon>
    </lineage>
</organism>
<dbReference type="Gene3D" id="2.40.50.170">
    <property type="entry name" value="Cysteine proteinases. Chain C"/>
    <property type="match status" value="1"/>
</dbReference>
<comment type="caution">
    <text evidence="2">The sequence shown here is derived from an EMBL/GenBank/DDBJ whole genome shotgun (WGS) entry which is preliminary data.</text>
</comment>
<dbReference type="InterPro" id="IPR000668">
    <property type="entry name" value="Peptidase_C1A_C"/>
</dbReference>
<dbReference type="EMBL" id="AZBU02000009">
    <property type="protein sequence ID" value="TKR64819.1"/>
    <property type="molecule type" value="Genomic_DNA"/>
</dbReference>
<dbReference type="Pfam" id="PF00112">
    <property type="entry name" value="Peptidase_C1"/>
    <property type="match status" value="1"/>
</dbReference>
<dbReference type="STRING" id="34508.A0A4U5M7D5"/>
<evidence type="ECO:0000259" key="1">
    <source>
        <dbReference type="Pfam" id="PF00112"/>
    </source>
</evidence>
<gene>
    <name evidence="2" type="ORF">L596_025298</name>
</gene>
<protein>
    <recommendedName>
        <fullName evidence="1">Peptidase C1A papain C-terminal domain-containing protein</fullName>
    </recommendedName>
</protein>
<dbReference type="InterPro" id="IPR038765">
    <property type="entry name" value="Papain-like_cys_pep_sf"/>
</dbReference>
<keyword evidence="3" id="KW-1185">Reference proteome</keyword>
<name>A0A4U5M7D5_STECR</name>
<sequence>MLVPLSAQQLTDCLPEHVRGCSGDDVELAYAFARDPSPNGYDTDPVGGDYWIVKNYWRKSWGEGNYVRMARNRNNNCGIATKATVSIAQWCVLTQR</sequence>
<accession>A0A4U5M7D5</accession>
<dbReference type="SUPFAM" id="SSF54001">
    <property type="entry name" value="Cysteine proteinases"/>
    <property type="match status" value="1"/>
</dbReference>
<dbReference type="GO" id="GO:0008234">
    <property type="term" value="F:cysteine-type peptidase activity"/>
    <property type="evidence" value="ECO:0007669"/>
    <property type="project" value="InterPro"/>
</dbReference>
<evidence type="ECO:0000313" key="2">
    <source>
        <dbReference type="EMBL" id="TKR64819.1"/>
    </source>
</evidence>
<dbReference type="GO" id="GO:0006508">
    <property type="term" value="P:proteolysis"/>
    <property type="evidence" value="ECO:0007669"/>
    <property type="project" value="InterPro"/>
</dbReference>